<dbReference type="OrthoDB" id="10580135at2759"/>
<dbReference type="EMBL" id="JXTB01000035">
    <property type="protein sequence ID" value="PON73213.1"/>
    <property type="molecule type" value="Genomic_DNA"/>
</dbReference>
<reference evidence="2" key="1">
    <citation type="submission" date="2016-06" db="EMBL/GenBank/DDBJ databases">
        <title>Parallel loss of symbiosis genes in relatives of nitrogen-fixing non-legume Parasponia.</title>
        <authorList>
            <person name="Van Velzen R."/>
            <person name="Holmer R."/>
            <person name="Bu F."/>
            <person name="Rutten L."/>
            <person name="Van Zeijl A."/>
            <person name="Liu W."/>
            <person name="Santuari L."/>
            <person name="Cao Q."/>
            <person name="Sharma T."/>
            <person name="Shen D."/>
            <person name="Roswanjaya Y."/>
            <person name="Wardhani T."/>
            <person name="Kalhor M.S."/>
            <person name="Jansen J."/>
            <person name="Van den Hoogen J."/>
            <person name="Gungor B."/>
            <person name="Hartog M."/>
            <person name="Hontelez J."/>
            <person name="Verver J."/>
            <person name="Yang W.-C."/>
            <person name="Schijlen E."/>
            <person name="Repin R."/>
            <person name="Schilthuizen M."/>
            <person name="Schranz E."/>
            <person name="Heidstra R."/>
            <person name="Miyata K."/>
            <person name="Fedorova E."/>
            <person name="Kohlen W."/>
            <person name="Bisseling T."/>
            <person name="Smit S."/>
            <person name="Geurts R."/>
        </authorList>
    </citation>
    <scope>NUCLEOTIDE SEQUENCE [LARGE SCALE GENOMIC DNA]</scope>
    <source>
        <strain evidence="2">cv. WU1-14</strain>
    </source>
</reference>
<keyword evidence="2" id="KW-1185">Reference proteome</keyword>
<gene>
    <name evidence="1" type="ORF">PanWU01x14_060540</name>
</gene>
<comment type="caution">
    <text evidence="1">The sequence shown here is derived from an EMBL/GenBank/DDBJ whole genome shotgun (WGS) entry which is preliminary data.</text>
</comment>
<dbReference type="AlphaFoldDB" id="A0A2P5DIV2"/>
<protein>
    <submittedName>
        <fullName evidence="1">Uncharacterized protein</fullName>
    </submittedName>
</protein>
<organism evidence="1 2">
    <name type="scientific">Parasponia andersonii</name>
    <name type="common">Sponia andersonii</name>
    <dbReference type="NCBI Taxonomy" id="3476"/>
    <lineage>
        <taxon>Eukaryota</taxon>
        <taxon>Viridiplantae</taxon>
        <taxon>Streptophyta</taxon>
        <taxon>Embryophyta</taxon>
        <taxon>Tracheophyta</taxon>
        <taxon>Spermatophyta</taxon>
        <taxon>Magnoliopsida</taxon>
        <taxon>eudicotyledons</taxon>
        <taxon>Gunneridae</taxon>
        <taxon>Pentapetalae</taxon>
        <taxon>rosids</taxon>
        <taxon>fabids</taxon>
        <taxon>Rosales</taxon>
        <taxon>Cannabaceae</taxon>
        <taxon>Parasponia</taxon>
    </lineage>
</organism>
<accession>A0A2P5DIV2</accession>
<dbReference type="Proteomes" id="UP000237105">
    <property type="component" value="Unassembled WGS sequence"/>
</dbReference>
<sequence>MEKREGKTESERKKKEAIFSLAHEHETERPTQTLSLSLSLSLSLTETLGSATISVARICSFILTQVWGQFVQYCGTGSLLCITGNTQKQLCWIIWGWKSSGNDDSRAKVLRFKEAKEKSIVAYSANVKVSLPKTTRACILLYFSA</sequence>
<evidence type="ECO:0000313" key="1">
    <source>
        <dbReference type="EMBL" id="PON73213.1"/>
    </source>
</evidence>
<name>A0A2P5DIV2_PARAD</name>
<proteinExistence type="predicted"/>
<evidence type="ECO:0000313" key="2">
    <source>
        <dbReference type="Proteomes" id="UP000237105"/>
    </source>
</evidence>